<dbReference type="GO" id="GO:0003700">
    <property type="term" value="F:DNA-binding transcription factor activity"/>
    <property type="evidence" value="ECO:0007669"/>
    <property type="project" value="InterPro"/>
</dbReference>
<sequence length="297" mass="34324">MEETGYVSMEVPPLPYFLECGRTVFEPGGQHPARSGVAVFDLLVVDEGVLYMGEEGRQWTVGRGQSLLLLPGRHHYPFKPCEVPTSFYWIHFDAPGAYAEMRNGEVAWADPRRVEKPGWHDWFAPRALRLPKSGPVPFPEETFRVLKELYDASAQGRFASFWNDQRRFHDLLRLLELGRPPQTGANAWRVAERIEAYIKRHYAENVTNGTLAETLHFHPNYLLRCMKETFGCTPLAYLQRYRIEQAKLLLATTDLRIAEVAERVGFANAPYFTNGFKRETGETPIRFRSRFRERERG</sequence>
<dbReference type="SUPFAM" id="SSF51215">
    <property type="entry name" value="Regulatory protein AraC"/>
    <property type="match status" value="1"/>
</dbReference>
<dbReference type="RefSeq" id="WP_138193127.1">
    <property type="nucleotide sequence ID" value="NZ_VCIW01000003.1"/>
</dbReference>
<dbReference type="InterPro" id="IPR020449">
    <property type="entry name" value="Tscrpt_reg_AraC-type_HTH"/>
</dbReference>
<organism evidence="5 6">
    <name type="scientific">Paenibacillus antri</name>
    <dbReference type="NCBI Taxonomy" id="2582848"/>
    <lineage>
        <taxon>Bacteria</taxon>
        <taxon>Bacillati</taxon>
        <taxon>Bacillota</taxon>
        <taxon>Bacilli</taxon>
        <taxon>Bacillales</taxon>
        <taxon>Paenibacillaceae</taxon>
        <taxon>Paenibacillus</taxon>
    </lineage>
</organism>
<evidence type="ECO:0000256" key="3">
    <source>
        <dbReference type="ARBA" id="ARBA00023163"/>
    </source>
</evidence>
<dbReference type="PANTHER" id="PTHR43280:SF28">
    <property type="entry name" value="HTH-TYPE TRANSCRIPTIONAL ACTIVATOR RHAS"/>
    <property type="match status" value="1"/>
</dbReference>
<accession>A0A5R9G8Z1</accession>
<dbReference type="AlphaFoldDB" id="A0A5R9G8Z1"/>
<dbReference type="Gene3D" id="1.10.10.60">
    <property type="entry name" value="Homeodomain-like"/>
    <property type="match status" value="2"/>
</dbReference>
<dbReference type="InterPro" id="IPR018062">
    <property type="entry name" value="HTH_AraC-typ_CS"/>
</dbReference>
<evidence type="ECO:0000256" key="2">
    <source>
        <dbReference type="ARBA" id="ARBA00023125"/>
    </source>
</evidence>
<reference evidence="5 6" key="1">
    <citation type="submission" date="2019-05" db="EMBL/GenBank/DDBJ databases">
        <authorList>
            <person name="Narsing Rao M.P."/>
            <person name="Li W.J."/>
        </authorList>
    </citation>
    <scope>NUCLEOTIDE SEQUENCE [LARGE SCALE GENOMIC DNA]</scope>
    <source>
        <strain evidence="5 6">SYSU_K30003</strain>
    </source>
</reference>
<evidence type="ECO:0000313" key="5">
    <source>
        <dbReference type="EMBL" id="TLS52887.1"/>
    </source>
</evidence>
<keyword evidence="3" id="KW-0804">Transcription</keyword>
<dbReference type="InterPro" id="IPR009057">
    <property type="entry name" value="Homeodomain-like_sf"/>
</dbReference>
<dbReference type="PROSITE" id="PS01124">
    <property type="entry name" value="HTH_ARAC_FAMILY_2"/>
    <property type="match status" value="1"/>
</dbReference>
<dbReference type="OrthoDB" id="192171at2"/>
<keyword evidence="1" id="KW-0805">Transcription regulation</keyword>
<name>A0A5R9G8Z1_9BACL</name>
<dbReference type="InterPro" id="IPR018060">
    <property type="entry name" value="HTH_AraC"/>
</dbReference>
<feature type="domain" description="HTH araC/xylS-type" evidence="4">
    <location>
        <begin position="192"/>
        <end position="290"/>
    </location>
</feature>
<dbReference type="EMBL" id="VCIW01000003">
    <property type="protein sequence ID" value="TLS52887.1"/>
    <property type="molecule type" value="Genomic_DNA"/>
</dbReference>
<dbReference type="Pfam" id="PF12833">
    <property type="entry name" value="HTH_18"/>
    <property type="match status" value="1"/>
</dbReference>
<dbReference type="Proteomes" id="UP000309676">
    <property type="component" value="Unassembled WGS sequence"/>
</dbReference>
<keyword evidence="6" id="KW-1185">Reference proteome</keyword>
<dbReference type="PRINTS" id="PR00032">
    <property type="entry name" value="HTHARAC"/>
</dbReference>
<evidence type="ECO:0000259" key="4">
    <source>
        <dbReference type="PROSITE" id="PS01124"/>
    </source>
</evidence>
<dbReference type="PROSITE" id="PS00041">
    <property type="entry name" value="HTH_ARAC_FAMILY_1"/>
    <property type="match status" value="1"/>
</dbReference>
<protein>
    <submittedName>
        <fullName evidence="5">Helix-turn-helix domain-containing protein</fullName>
    </submittedName>
</protein>
<gene>
    <name evidence="5" type="ORF">FE782_05800</name>
</gene>
<dbReference type="PANTHER" id="PTHR43280">
    <property type="entry name" value="ARAC-FAMILY TRANSCRIPTIONAL REGULATOR"/>
    <property type="match status" value="1"/>
</dbReference>
<dbReference type="GO" id="GO:0043565">
    <property type="term" value="F:sequence-specific DNA binding"/>
    <property type="evidence" value="ECO:0007669"/>
    <property type="project" value="InterPro"/>
</dbReference>
<dbReference type="InterPro" id="IPR037923">
    <property type="entry name" value="HTH-like"/>
</dbReference>
<evidence type="ECO:0000313" key="6">
    <source>
        <dbReference type="Proteomes" id="UP000309676"/>
    </source>
</evidence>
<comment type="caution">
    <text evidence="5">The sequence shown here is derived from an EMBL/GenBank/DDBJ whole genome shotgun (WGS) entry which is preliminary data.</text>
</comment>
<proteinExistence type="predicted"/>
<dbReference type="SMART" id="SM00342">
    <property type="entry name" value="HTH_ARAC"/>
    <property type="match status" value="1"/>
</dbReference>
<dbReference type="SUPFAM" id="SSF46689">
    <property type="entry name" value="Homeodomain-like"/>
    <property type="match status" value="2"/>
</dbReference>
<evidence type="ECO:0000256" key="1">
    <source>
        <dbReference type="ARBA" id="ARBA00023015"/>
    </source>
</evidence>
<keyword evidence="2" id="KW-0238">DNA-binding</keyword>